<sequence>MGARPPVVTRHHATIAGQRVAYQAIVSEWPVPGDDGEPMGVMVTEAYLAGKQPDASRPVTFIYNGGPGSSSWSLQMEGLGPKLYQAATGAFVDNPDSLLDASDLVFIDPLGTGASFPLAGRDASPAWNTPGDAESIRSVIERWLRDNGRTTSPQFLMGESYGTMRSVAILHADAKHNALHLHGVILLSLVLKTGENDDIQAIGLLPSLAASAYVRGLRQAPAANVEDAYAQAVQFARTEYASALLEGASLSAERLHAVAQAMSAQVGISPAPLEKAHLRIDRNAFAHALLGGKANEHAGSLDTRQTGGPDLDALPAPYNDPSMTLGKRPEHAFEGYLKSLDYVAAGEYRYLNLAINRGSWFYSVKETGDATDSLDTVPWLVDAMHAHPSLRLFTAGGYFDTNTPLGVATYQLDHADIDRSRWTAKAYAAGHGIAEDVVQRAKLAGDLRAFVKAPGPASTDTR</sequence>
<dbReference type="GO" id="GO:0006508">
    <property type="term" value="P:proteolysis"/>
    <property type="evidence" value="ECO:0007669"/>
    <property type="project" value="InterPro"/>
</dbReference>
<proteinExistence type="predicted"/>
<comment type="caution">
    <text evidence="1">The sequence shown here is derived from an EMBL/GenBank/DDBJ whole genome shotgun (WGS) entry which is preliminary data.</text>
</comment>
<dbReference type="Proteomes" id="UP000033651">
    <property type="component" value="Unassembled WGS sequence"/>
</dbReference>
<keyword evidence="2" id="KW-1185">Reference proteome</keyword>
<evidence type="ECO:0000313" key="2">
    <source>
        <dbReference type="Proteomes" id="UP000033651"/>
    </source>
</evidence>
<dbReference type="GO" id="GO:0004185">
    <property type="term" value="F:serine-type carboxypeptidase activity"/>
    <property type="evidence" value="ECO:0007669"/>
    <property type="project" value="InterPro"/>
</dbReference>
<protein>
    <recommendedName>
        <fullName evidence="3">Peptidase S10</fullName>
    </recommendedName>
</protein>
<dbReference type="AlphaFoldDB" id="A0A0F3KY00"/>
<dbReference type="EMBL" id="JZRB01000014">
    <property type="protein sequence ID" value="KJV35842.1"/>
    <property type="molecule type" value="Genomic_DNA"/>
</dbReference>
<dbReference type="PATRIC" id="fig|345309.4.peg.543"/>
<gene>
    <name evidence="1" type="ORF">VI08_06705</name>
</gene>
<dbReference type="Gene3D" id="3.40.50.1820">
    <property type="entry name" value="alpha/beta hydrolase"/>
    <property type="match status" value="1"/>
</dbReference>
<dbReference type="InterPro" id="IPR001563">
    <property type="entry name" value="Peptidase_S10"/>
</dbReference>
<reference evidence="1 2" key="1">
    <citation type="submission" date="2015-03" db="EMBL/GenBank/DDBJ databases">
        <title>Draft genome sequence of Luteibacter yeojuensis strain SU11.</title>
        <authorList>
            <person name="Sulaiman J."/>
            <person name="Priya K."/>
            <person name="Chan K.-G."/>
        </authorList>
    </citation>
    <scope>NUCLEOTIDE SEQUENCE [LARGE SCALE GENOMIC DNA]</scope>
    <source>
        <strain evidence="1 2">SU11</strain>
    </source>
</reference>
<name>A0A0F3KY00_9GAMM</name>
<dbReference type="SUPFAM" id="SSF53474">
    <property type="entry name" value="alpha/beta-Hydrolases"/>
    <property type="match status" value="1"/>
</dbReference>
<evidence type="ECO:0008006" key="3">
    <source>
        <dbReference type="Google" id="ProtNLM"/>
    </source>
</evidence>
<accession>A0A0F3KY00</accession>
<organism evidence="1 2">
    <name type="scientific">Luteibacter yeojuensis</name>
    <dbReference type="NCBI Taxonomy" id="345309"/>
    <lineage>
        <taxon>Bacteria</taxon>
        <taxon>Pseudomonadati</taxon>
        <taxon>Pseudomonadota</taxon>
        <taxon>Gammaproteobacteria</taxon>
        <taxon>Lysobacterales</taxon>
        <taxon>Rhodanobacteraceae</taxon>
        <taxon>Luteibacter</taxon>
    </lineage>
</organism>
<dbReference type="Pfam" id="PF00450">
    <property type="entry name" value="Peptidase_S10"/>
    <property type="match status" value="1"/>
</dbReference>
<evidence type="ECO:0000313" key="1">
    <source>
        <dbReference type="EMBL" id="KJV35842.1"/>
    </source>
</evidence>
<dbReference type="InterPro" id="IPR029058">
    <property type="entry name" value="AB_hydrolase_fold"/>
</dbReference>